<evidence type="ECO:0000256" key="1">
    <source>
        <dbReference type="SAM" id="Phobius"/>
    </source>
</evidence>
<feature type="transmembrane region" description="Helical" evidence="1">
    <location>
        <begin position="156"/>
        <end position="174"/>
    </location>
</feature>
<protein>
    <recommendedName>
        <fullName evidence="2">CAAX prenyl protease 2/Lysostaphin resistance protein A-like domain-containing protein</fullName>
    </recommendedName>
</protein>
<feature type="transmembrane region" description="Helical" evidence="1">
    <location>
        <begin position="99"/>
        <end position="118"/>
    </location>
</feature>
<proteinExistence type="predicted"/>
<evidence type="ECO:0000313" key="4">
    <source>
        <dbReference type="Proteomes" id="UP000076630"/>
    </source>
</evidence>
<gene>
    <name evidence="3" type="ORF">AV926_17210</name>
</gene>
<keyword evidence="1" id="KW-0812">Transmembrane</keyword>
<feature type="transmembrane region" description="Helical" evidence="1">
    <location>
        <begin position="124"/>
        <end position="144"/>
    </location>
</feature>
<dbReference type="InterPro" id="IPR003675">
    <property type="entry name" value="Rce1/LyrA-like_dom"/>
</dbReference>
<keyword evidence="4" id="KW-1185">Reference proteome</keyword>
<dbReference type="EMBL" id="LQNU01000087">
    <property type="protein sequence ID" value="KZE74971.1"/>
    <property type="molecule type" value="Genomic_DNA"/>
</dbReference>
<keyword evidence="1" id="KW-1133">Transmembrane helix</keyword>
<dbReference type="RefSeq" id="WP_052243602.1">
    <property type="nucleotide sequence ID" value="NZ_JACAJT010000001.1"/>
</dbReference>
<dbReference type="Proteomes" id="UP000076630">
    <property type="component" value="Unassembled WGS sequence"/>
</dbReference>
<feature type="domain" description="CAAX prenyl protease 2/Lysostaphin resistance protein A-like" evidence="2">
    <location>
        <begin position="72"/>
        <end position="223"/>
    </location>
</feature>
<evidence type="ECO:0000313" key="3">
    <source>
        <dbReference type="EMBL" id="KZE74971.1"/>
    </source>
</evidence>
<feature type="transmembrane region" description="Helical" evidence="1">
    <location>
        <begin position="34"/>
        <end position="50"/>
    </location>
</feature>
<name>A0A163VJE5_9FLAO</name>
<dbReference type="GO" id="GO:0004175">
    <property type="term" value="F:endopeptidase activity"/>
    <property type="evidence" value="ECO:0007669"/>
    <property type="project" value="UniProtKB-ARBA"/>
</dbReference>
<dbReference type="OrthoDB" id="847268at2"/>
<feature type="transmembrane region" description="Helical" evidence="1">
    <location>
        <begin position="212"/>
        <end position="236"/>
    </location>
</feature>
<evidence type="ECO:0000259" key="2">
    <source>
        <dbReference type="Pfam" id="PF02517"/>
    </source>
</evidence>
<dbReference type="AlphaFoldDB" id="A0A163VJE5"/>
<keyword evidence="1" id="KW-0472">Membrane</keyword>
<sequence length="237" mass="27168">MNNKLLISDFLQFLKKPNLEGLAISKSEKVIRTVRLWIISLIAIILLRGIAEKIVEIPLPDMFEDFFDNIGVWGFVGFVVILGPLLEEITFRSTLRFRVSYLLISFILITVYVLSIIMRQNESLVLGFGILAVLLFAALVYALSQKPIESKAFYTRYYPYVFYFIAILFGYIHIGNFEEFSLKLLLLSPLIVLPQFILGVSLGYIRVRFGFWYAVFFHVLNNGIMTALFFSGGGFIE</sequence>
<reference evidence="3 4" key="1">
    <citation type="submission" date="2016-01" db="EMBL/GenBank/DDBJ databases">
        <title>Whole genome sequencing of Myroides marinus L41.</title>
        <authorList>
            <person name="Hong K.W."/>
        </authorList>
    </citation>
    <scope>NUCLEOTIDE SEQUENCE [LARGE SCALE GENOMIC DNA]</scope>
    <source>
        <strain evidence="3 4">L41</strain>
    </source>
</reference>
<dbReference type="Pfam" id="PF02517">
    <property type="entry name" value="Rce1-like"/>
    <property type="match status" value="1"/>
</dbReference>
<dbReference type="GO" id="GO:0080120">
    <property type="term" value="P:CAAX-box protein maturation"/>
    <property type="evidence" value="ECO:0007669"/>
    <property type="project" value="UniProtKB-ARBA"/>
</dbReference>
<feature type="transmembrane region" description="Helical" evidence="1">
    <location>
        <begin position="186"/>
        <end position="205"/>
    </location>
</feature>
<feature type="transmembrane region" description="Helical" evidence="1">
    <location>
        <begin position="70"/>
        <end position="87"/>
    </location>
</feature>
<comment type="caution">
    <text evidence="3">The sequence shown here is derived from an EMBL/GenBank/DDBJ whole genome shotgun (WGS) entry which is preliminary data.</text>
</comment>
<organism evidence="3 4">
    <name type="scientific">Myroides marinus</name>
    <dbReference type="NCBI Taxonomy" id="703342"/>
    <lineage>
        <taxon>Bacteria</taxon>
        <taxon>Pseudomonadati</taxon>
        <taxon>Bacteroidota</taxon>
        <taxon>Flavobacteriia</taxon>
        <taxon>Flavobacteriales</taxon>
        <taxon>Flavobacteriaceae</taxon>
        <taxon>Myroides</taxon>
    </lineage>
</organism>
<accession>A0A163VJE5</accession>